<sequence>MIIDAARSIGGSVVTLTSLSDMMLDFGLQNGLEESVQADRFAGGVIEYLFNLPAVAVLMVLALFFYLLSYIFKKA</sequence>
<feature type="transmembrane region" description="Helical" evidence="1">
    <location>
        <begin position="48"/>
        <end position="72"/>
    </location>
</feature>
<protein>
    <submittedName>
        <fullName evidence="2">Uncharacterized protein</fullName>
    </submittedName>
</protein>
<dbReference type="EMBL" id="JACIIU010000001">
    <property type="protein sequence ID" value="MBB6260032.1"/>
    <property type="molecule type" value="Genomic_DNA"/>
</dbReference>
<reference evidence="2 3" key="1">
    <citation type="submission" date="2020-08" db="EMBL/GenBank/DDBJ databases">
        <title>Genomic Encyclopedia of Type Strains, Phase IV (KMG-IV): sequencing the most valuable type-strain genomes for metagenomic binning, comparative biology and taxonomic classification.</title>
        <authorList>
            <person name="Goeker M."/>
        </authorList>
    </citation>
    <scope>NUCLEOTIDE SEQUENCE [LARGE SCALE GENOMIC DNA]</scope>
    <source>
        <strain evidence="2 3">DSM 22336</strain>
    </source>
</reference>
<evidence type="ECO:0000256" key="1">
    <source>
        <dbReference type="SAM" id="Phobius"/>
    </source>
</evidence>
<gene>
    <name evidence="2" type="ORF">FHS77_000540</name>
</gene>
<evidence type="ECO:0000313" key="2">
    <source>
        <dbReference type="EMBL" id="MBB6260032.1"/>
    </source>
</evidence>
<keyword evidence="1" id="KW-0472">Membrane</keyword>
<accession>A0A841LU07</accession>
<organism evidence="2 3">
    <name type="scientific">Paenochrobactrum gallinarii</name>
    <dbReference type="NCBI Taxonomy" id="643673"/>
    <lineage>
        <taxon>Bacteria</taxon>
        <taxon>Pseudomonadati</taxon>
        <taxon>Pseudomonadota</taxon>
        <taxon>Alphaproteobacteria</taxon>
        <taxon>Hyphomicrobiales</taxon>
        <taxon>Brucellaceae</taxon>
        <taxon>Paenochrobactrum</taxon>
    </lineage>
</organism>
<evidence type="ECO:0000313" key="3">
    <source>
        <dbReference type="Proteomes" id="UP000555393"/>
    </source>
</evidence>
<keyword evidence="3" id="KW-1185">Reference proteome</keyword>
<comment type="caution">
    <text evidence="2">The sequence shown here is derived from an EMBL/GenBank/DDBJ whole genome shotgun (WGS) entry which is preliminary data.</text>
</comment>
<dbReference type="RefSeq" id="WP_184219572.1">
    <property type="nucleotide sequence ID" value="NZ_JACIIU010000001.1"/>
</dbReference>
<keyword evidence="1" id="KW-0812">Transmembrane</keyword>
<dbReference type="AlphaFoldDB" id="A0A841LU07"/>
<name>A0A841LU07_9HYPH</name>
<keyword evidence="1" id="KW-1133">Transmembrane helix</keyword>
<proteinExistence type="predicted"/>
<dbReference type="Proteomes" id="UP000555393">
    <property type="component" value="Unassembled WGS sequence"/>
</dbReference>